<evidence type="ECO:0000256" key="3">
    <source>
        <dbReference type="ARBA" id="ARBA00022771"/>
    </source>
</evidence>
<dbReference type="EMBL" id="CP126210">
    <property type="protein sequence ID" value="WIA12505.1"/>
    <property type="molecule type" value="Genomic_DNA"/>
</dbReference>
<sequence>MHALEPLGFQPGAVVTGVMRTRLMHSMAAEHGWPRFNAHKFRQYDEQQLLLPGLVAELLAAVGLQPFTTHIFNALAACGVETAQLVLQADWQSLHYFAFHEDPCTPPHVSMFQSTLWPSLVKLGWQQQDMSRYPASHDVSTAPGTAAYTPPADVIAAVQAATGYAPTGPCASPLAVLALLACAALPVPSSCLQEVRAGVLNGSHDAACELLAARFGGPPKSKQFMCTNCACTSTTLWRRGTAGLTFCNACGLYYHKHHGEHRPEQLLLRAAATAPKGIAKLTAMPASFGRASKPAAKSCSGTAAVAAGSRGGSMLTGCSDDDADSDYEGERSKAKRKARRRNASKLLTMSHDYLLLDSEMAAAASGSSGGRRKRPAGSSKAKPQRQPHLAASAECGTHSGWSSGGCEEEGDSAFSRQRSRKAAKDGAAGETLLSRMLNKPKKSGPNSDVAPIQGLMALAKPAPKMTPASGQQGAGRGRSRAGISRFGAEEERHKQQKLDKTDGPAEEHSPRVQRKQMPSARVAPYAVPEQHFPTASDSSLHVAGLTISSNPLFAATSAAPMCYWGAEMRSGSASPILQEAWQQQQALAQQQQPMQPMQSQLGIAPLGGLPGMGSMQLLQPHLGAGLMSSSSWNAAAQPSAPAWGDLSASLPGALASHAAAPAPGAAAAAAQPVQQGSYMEMLSAALAASPKLQGAAAAAAPASAQAGGQGGCPIGPGMGLKQLQGLSDAMVVRTHSAAQSGVSQDVWQSMQDAGELHECDSAGLGMRL</sequence>
<organism evidence="11 12">
    <name type="scientific">Tetradesmus obliquus</name>
    <name type="common">Green alga</name>
    <name type="synonym">Acutodesmus obliquus</name>
    <dbReference type="NCBI Taxonomy" id="3088"/>
    <lineage>
        <taxon>Eukaryota</taxon>
        <taxon>Viridiplantae</taxon>
        <taxon>Chlorophyta</taxon>
        <taxon>core chlorophytes</taxon>
        <taxon>Chlorophyceae</taxon>
        <taxon>CS clade</taxon>
        <taxon>Sphaeropleales</taxon>
        <taxon>Scenedesmaceae</taxon>
        <taxon>Tetradesmus</taxon>
    </lineage>
</organism>
<dbReference type="InterPro" id="IPR039355">
    <property type="entry name" value="Transcription_factor_GATA"/>
</dbReference>
<name>A0ABY8TTS2_TETOB</name>
<feature type="region of interest" description="Disordered" evidence="9">
    <location>
        <begin position="364"/>
        <end position="520"/>
    </location>
</feature>
<dbReference type="PROSITE" id="PS00344">
    <property type="entry name" value="GATA_ZN_FINGER_1"/>
    <property type="match status" value="1"/>
</dbReference>
<evidence type="ECO:0000256" key="1">
    <source>
        <dbReference type="ARBA" id="ARBA00004123"/>
    </source>
</evidence>
<dbReference type="Pfam" id="PF00320">
    <property type="entry name" value="GATA"/>
    <property type="match status" value="1"/>
</dbReference>
<dbReference type="CDD" id="cd00202">
    <property type="entry name" value="ZnF_GATA"/>
    <property type="match status" value="1"/>
</dbReference>
<dbReference type="InterPro" id="IPR000679">
    <property type="entry name" value="Znf_GATA"/>
</dbReference>
<dbReference type="PANTHER" id="PTHR10071">
    <property type="entry name" value="TRANSCRIPTION FACTOR GATA FAMILY MEMBER"/>
    <property type="match status" value="1"/>
</dbReference>
<evidence type="ECO:0000313" key="12">
    <source>
        <dbReference type="Proteomes" id="UP001244341"/>
    </source>
</evidence>
<comment type="subcellular location">
    <subcellularLocation>
        <location evidence="1">Nucleus</location>
    </subcellularLocation>
</comment>
<keyword evidence="7" id="KW-0539">Nucleus</keyword>
<evidence type="ECO:0000256" key="2">
    <source>
        <dbReference type="ARBA" id="ARBA00022723"/>
    </source>
</evidence>
<keyword evidence="2" id="KW-0479">Metal-binding</keyword>
<dbReference type="PRINTS" id="PR00619">
    <property type="entry name" value="GATAZNFINGER"/>
</dbReference>
<dbReference type="SUPFAM" id="SSF57716">
    <property type="entry name" value="Glucocorticoid receptor-like (DNA-binding domain)"/>
    <property type="match status" value="1"/>
</dbReference>
<accession>A0ABY8TTS2</accession>
<evidence type="ECO:0000313" key="11">
    <source>
        <dbReference type="EMBL" id="WIA12505.1"/>
    </source>
</evidence>
<evidence type="ECO:0000259" key="10">
    <source>
        <dbReference type="PROSITE" id="PS50114"/>
    </source>
</evidence>
<feature type="compositionally biased region" description="Basic and acidic residues" evidence="9">
    <location>
        <begin position="487"/>
        <end position="510"/>
    </location>
</feature>
<keyword evidence="6" id="KW-0804">Transcription</keyword>
<proteinExistence type="predicted"/>
<gene>
    <name evidence="11" type="ORF">OEZ85_012538</name>
</gene>
<keyword evidence="4" id="KW-0862">Zinc</keyword>
<evidence type="ECO:0000256" key="5">
    <source>
        <dbReference type="ARBA" id="ARBA00023015"/>
    </source>
</evidence>
<feature type="domain" description="GATA-type" evidence="10">
    <location>
        <begin position="220"/>
        <end position="263"/>
    </location>
</feature>
<dbReference type="PANTHER" id="PTHR10071:SF335">
    <property type="entry name" value="IRON-SENSING TRANSCRIPTIONAL REPRESSOR-RELATED"/>
    <property type="match status" value="1"/>
</dbReference>
<protein>
    <recommendedName>
        <fullName evidence="10">GATA-type domain-containing protein</fullName>
    </recommendedName>
</protein>
<keyword evidence="3 8" id="KW-0863">Zinc-finger</keyword>
<evidence type="ECO:0000256" key="7">
    <source>
        <dbReference type="ARBA" id="ARBA00023242"/>
    </source>
</evidence>
<evidence type="ECO:0000256" key="9">
    <source>
        <dbReference type="SAM" id="MobiDB-lite"/>
    </source>
</evidence>
<evidence type="ECO:0000256" key="4">
    <source>
        <dbReference type="ARBA" id="ARBA00022833"/>
    </source>
</evidence>
<dbReference type="SMART" id="SM00401">
    <property type="entry name" value="ZnF_GATA"/>
    <property type="match status" value="1"/>
</dbReference>
<dbReference type="PROSITE" id="PS50114">
    <property type="entry name" value="GATA_ZN_FINGER_2"/>
    <property type="match status" value="1"/>
</dbReference>
<evidence type="ECO:0000256" key="8">
    <source>
        <dbReference type="PROSITE-ProRule" id="PRU00094"/>
    </source>
</evidence>
<feature type="region of interest" description="Disordered" evidence="9">
    <location>
        <begin position="319"/>
        <end position="343"/>
    </location>
</feature>
<dbReference type="InterPro" id="IPR013088">
    <property type="entry name" value="Znf_NHR/GATA"/>
</dbReference>
<keyword evidence="5" id="KW-0805">Transcription regulation</keyword>
<feature type="compositionally biased region" description="Basic residues" evidence="9">
    <location>
        <begin position="333"/>
        <end position="343"/>
    </location>
</feature>
<evidence type="ECO:0000256" key="6">
    <source>
        <dbReference type="ARBA" id="ARBA00023163"/>
    </source>
</evidence>
<keyword evidence="12" id="KW-1185">Reference proteome</keyword>
<dbReference type="Gene3D" id="3.30.50.10">
    <property type="entry name" value="Erythroid Transcription Factor GATA-1, subunit A"/>
    <property type="match status" value="1"/>
</dbReference>
<reference evidence="11 12" key="1">
    <citation type="submission" date="2023-05" db="EMBL/GenBank/DDBJ databases">
        <title>A 100% complete, gapless, phased diploid assembly of the Scenedesmus obliquus UTEX 3031 genome.</title>
        <authorList>
            <person name="Biondi T.C."/>
            <person name="Hanschen E.R."/>
            <person name="Kwon T."/>
            <person name="Eng W."/>
            <person name="Kruse C.P.S."/>
            <person name="Koehler S.I."/>
            <person name="Kunde Y."/>
            <person name="Gleasner C.D."/>
            <person name="You Mak K.T."/>
            <person name="Polle J."/>
            <person name="Hovde B.T."/>
            <person name="Starkenburg S.R."/>
        </authorList>
    </citation>
    <scope>NUCLEOTIDE SEQUENCE [LARGE SCALE GENOMIC DNA]</scope>
    <source>
        <strain evidence="11 12">DOE0152z</strain>
    </source>
</reference>
<dbReference type="Proteomes" id="UP001244341">
    <property type="component" value="Chromosome 3b"/>
</dbReference>